<proteinExistence type="predicted"/>
<gene>
    <name evidence="1" type="ORF">ACH5RR_021532</name>
</gene>
<dbReference type="PANTHER" id="PTHR48475">
    <property type="entry name" value="RIBONUCLEASE H"/>
    <property type="match status" value="1"/>
</dbReference>
<dbReference type="PANTHER" id="PTHR48475:SF1">
    <property type="entry name" value="RNASE H TYPE-1 DOMAIN-CONTAINING PROTEIN"/>
    <property type="match status" value="1"/>
</dbReference>
<sequence>MASRIGRIQNRYRPQATIIGKALANLIIECAGKSVEQVTLRAHHVTSQVFELYEDGSSNAEGWRVGLILVKPKRQLYTYALILNFPICNNENESKALISRMSLSKEIAGQKNESIDSQLVVSQIEVKSETKGSFMKKVK</sequence>
<comment type="caution">
    <text evidence="1">The sequence shown here is derived from an EMBL/GenBank/DDBJ whole genome shotgun (WGS) entry which is preliminary data.</text>
</comment>
<evidence type="ECO:0000313" key="1">
    <source>
        <dbReference type="EMBL" id="KAL3518943.1"/>
    </source>
</evidence>
<name>A0ABD2ZMJ0_9GENT</name>
<dbReference type="AlphaFoldDB" id="A0ABD2ZMJ0"/>
<keyword evidence="2" id="KW-1185">Reference proteome</keyword>
<evidence type="ECO:0000313" key="2">
    <source>
        <dbReference type="Proteomes" id="UP001630127"/>
    </source>
</evidence>
<dbReference type="Proteomes" id="UP001630127">
    <property type="component" value="Unassembled WGS sequence"/>
</dbReference>
<reference evidence="1 2" key="1">
    <citation type="submission" date="2024-11" db="EMBL/GenBank/DDBJ databases">
        <title>A near-complete genome assembly of Cinchona calisaya.</title>
        <authorList>
            <person name="Lian D.C."/>
            <person name="Zhao X.W."/>
            <person name="Wei L."/>
        </authorList>
    </citation>
    <scope>NUCLEOTIDE SEQUENCE [LARGE SCALE GENOMIC DNA]</scope>
    <source>
        <tissue evidence="1">Nenye</tissue>
    </source>
</reference>
<organism evidence="1 2">
    <name type="scientific">Cinchona calisaya</name>
    <dbReference type="NCBI Taxonomy" id="153742"/>
    <lineage>
        <taxon>Eukaryota</taxon>
        <taxon>Viridiplantae</taxon>
        <taxon>Streptophyta</taxon>
        <taxon>Embryophyta</taxon>
        <taxon>Tracheophyta</taxon>
        <taxon>Spermatophyta</taxon>
        <taxon>Magnoliopsida</taxon>
        <taxon>eudicotyledons</taxon>
        <taxon>Gunneridae</taxon>
        <taxon>Pentapetalae</taxon>
        <taxon>asterids</taxon>
        <taxon>lamiids</taxon>
        <taxon>Gentianales</taxon>
        <taxon>Rubiaceae</taxon>
        <taxon>Cinchonoideae</taxon>
        <taxon>Cinchoneae</taxon>
        <taxon>Cinchona</taxon>
    </lineage>
</organism>
<dbReference type="EMBL" id="JBJUIK010000009">
    <property type="protein sequence ID" value="KAL3518943.1"/>
    <property type="molecule type" value="Genomic_DNA"/>
</dbReference>
<accession>A0ABD2ZMJ0</accession>
<protein>
    <submittedName>
        <fullName evidence="1">Uncharacterized protein</fullName>
    </submittedName>
</protein>